<sequence>MKSITSKKTALIGNVLTTILVAIMGTINIINNLYSFTGYSPFVIALVGIVAMSVYPVLEWVAYSRIGKRGGKWWKLFLFVMVILSIYHSYSSLGNLLVFLLRIIIGICYIFTFFLKDINLLSNSN</sequence>
<feature type="transmembrane region" description="Helical" evidence="1">
    <location>
        <begin position="42"/>
        <end position="61"/>
    </location>
</feature>
<evidence type="ECO:0000313" key="3">
    <source>
        <dbReference type="Proteomes" id="UP000192095"/>
    </source>
</evidence>
<keyword evidence="1" id="KW-0472">Membrane</keyword>
<dbReference type="AlphaFoldDB" id="A0A1V0P0W8"/>
<evidence type="ECO:0000256" key="1">
    <source>
        <dbReference type="SAM" id="Phobius"/>
    </source>
</evidence>
<feature type="transmembrane region" description="Helical" evidence="1">
    <location>
        <begin position="96"/>
        <end position="115"/>
    </location>
</feature>
<dbReference type="EMBL" id="CP015902">
    <property type="protein sequence ID" value="ARE20436.1"/>
    <property type="molecule type" value="Genomic_DNA"/>
</dbReference>
<evidence type="ECO:0000313" key="2">
    <source>
        <dbReference type="EMBL" id="ARE20436.1"/>
    </source>
</evidence>
<name>A0A1V0P0W8_LACLL</name>
<reference evidence="2 3" key="1">
    <citation type="journal article" date="2017" name="BMC Genomics">
        <title>Comparative and functional genomics of the Lactococcus lactis taxon; insights into evolution and niche adaptation.</title>
        <authorList>
            <person name="Kelleher P."/>
            <person name="Bottacini F."/>
            <person name="Mahony J."/>
            <person name="Kilcawley K.N."/>
            <person name="van Sinderen D."/>
        </authorList>
    </citation>
    <scope>NUCLEOTIDE SEQUENCE [LARGE SCALE GENOMIC DNA]</scope>
    <source>
        <strain evidence="2 3">UC06</strain>
    </source>
</reference>
<feature type="transmembrane region" description="Helical" evidence="1">
    <location>
        <begin position="73"/>
        <end position="90"/>
    </location>
</feature>
<gene>
    <name evidence="2" type="ORF">LLUC06_0889</name>
</gene>
<protein>
    <submittedName>
        <fullName evidence="2">Uncharacterized protein</fullName>
    </submittedName>
</protein>
<dbReference type="Proteomes" id="UP000192095">
    <property type="component" value="Chromosome"/>
</dbReference>
<feature type="transmembrane region" description="Helical" evidence="1">
    <location>
        <begin position="12"/>
        <end position="30"/>
    </location>
</feature>
<dbReference type="RefSeq" id="WP_039115025.1">
    <property type="nucleotide sequence ID" value="NZ_CP010050.1"/>
</dbReference>
<accession>A0A1V0P0W8</accession>
<keyword evidence="1" id="KW-0812">Transmembrane</keyword>
<keyword evidence="1" id="KW-1133">Transmembrane helix</keyword>
<organism evidence="2 3">
    <name type="scientific">Lactococcus lactis subsp. lactis</name>
    <name type="common">Streptococcus lactis</name>
    <dbReference type="NCBI Taxonomy" id="1360"/>
    <lineage>
        <taxon>Bacteria</taxon>
        <taxon>Bacillati</taxon>
        <taxon>Bacillota</taxon>
        <taxon>Bacilli</taxon>
        <taxon>Lactobacillales</taxon>
        <taxon>Streptococcaceae</taxon>
        <taxon>Lactococcus</taxon>
    </lineage>
</organism>
<proteinExistence type="predicted"/>